<evidence type="ECO:0000259" key="10">
    <source>
        <dbReference type="PROSITE" id="PS50893"/>
    </source>
</evidence>
<dbReference type="SUPFAM" id="SSF52540">
    <property type="entry name" value="P-loop containing nucleoside triphosphate hydrolases"/>
    <property type="match status" value="1"/>
</dbReference>
<keyword evidence="5" id="KW-0547">Nucleotide-binding</keyword>
<evidence type="ECO:0000256" key="1">
    <source>
        <dbReference type="ARBA" id="ARBA00004651"/>
    </source>
</evidence>
<feature type="domain" description="ABC transmembrane type-1" evidence="11">
    <location>
        <begin position="44"/>
        <end position="326"/>
    </location>
</feature>
<dbReference type="EMBL" id="MATO01000037">
    <property type="protein sequence ID" value="OCS90467.1"/>
    <property type="molecule type" value="Genomic_DNA"/>
</dbReference>
<dbReference type="Gene3D" id="3.40.50.300">
    <property type="entry name" value="P-loop containing nucleotide triphosphate hydrolases"/>
    <property type="match status" value="1"/>
</dbReference>
<reference evidence="12 13" key="1">
    <citation type="submission" date="2016-07" db="EMBL/GenBank/DDBJ databases">
        <title>Caryophanon latum genome sequencing.</title>
        <authorList>
            <person name="Verma A."/>
            <person name="Pal Y."/>
            <person name="Krishnamurthi S."/>
        </authorList>
    </citation>
    <scope>NUCLEOTIDE SEQUENCE [LARGE SCALE GENOMIC DNA]</scope>
    <source>
        <strain evidence="12 13">DSM 14151</strain>
    </source>
</reference>
<gene>
    <name evidence="12" type="ORF">A6K76_11415</name>
</gene>
<dbReference type="CDD" id="cd18547">
    <property type="entry name" value="ABC_6TM_Tm288_like"/>
    <property type="match status" value="1"/>
</dbReference>
<evidence type="ECO:0000313" key="13">
    <source>
        <dbReference type="Proteomes" id="UP000093482"/>
    </source>
</evidence>
<dbReference type="InterPro" id="IPR003439">
    <property type="entry name" value="ABC_transporter-like_ATP-bd"/>
</dbReference>
<evidence type="ECO:0000256" key="9">
    <source>
        <dbReference type="SAM" id="Phobius"/>
    </source>
</evidence>
<keyword evidence="2" id="KW-0813">Transport</keyword>
<dbReference type="GO" id="GO:0005886">
    <property type="term" value="C:plasma membrane"/>
    <property type="evidence" value="ECO:0007669"/>
    <property type="project" value="UniProtKB-SubCell"/>
</dbReference>
<keyword evidence="7 9" id="KW-1133">Transmembrane helix</keyword>
<dbReference type="InterPro" id="IPR003593">
    <property type="entry name" value="AAA+_ATPase"/>
</dbReference>
<dbReference type="InterPro" id="IPR017871">
    <property type="entry name" value="ABC_transporter-like_CS"/>
</dbReference>
<dbReference type="PANTHER" id="PTHR43394">
    <property type="entry name" value="ATP-DEPENDENT PERMEASE MDL1, MITOCHONDRIAL"/>
    <property type="match status" value="1"/>
</dbReference>
<dbReference type="Gene3D" id="1.20.1560.10">
    <property type="entry name" value="ABC transporter type 1, transmembrane domain"/>
    <property type="match status" value="1"/>
</dbReference>
<dbReference type="InterPro" id="IPR027417">
    <property type="entry name" value="P-loop_NTPase"/>
</dbReference>
<evidence type="ECO:0000256" key="3">
    <source>
        <dbReference type="ARBA" id="ARBA00022475"/>
    </source>
</evidence>
<evidence type="ECO:0000313" key="12">
    <source>
        <dbReference type="EMBL" id="OCS90467.1"/>
    </source>
</evidence>
<evidence type="ECO:0000259" key="11">
    <source>
        <dbReference type="PROSITE" id="PS50929"/>
    </source>
</evidence>
<feature type="transmembrane region" description="Helical" evidence="9">
    <location>
        <begin position="159"/>
        <end position="178"/>
    </location>
</feature>
<dbReference type="SUPFAM" id="SSF90123">
    <property type="entry name" value="ABC transporter transmembrane region"/>
    <property type="match status" value="1"/>
</dbReference>
<dbReference type="GO" id="GO:0015421">
    <property type="term" value="F:ABC-type oligopeptide transporter activity"/>
    <property type="evidence" value="ECO:0007669"/>
    <property type="project" value="TreeGrafter"/>
</dbReference>
<feature type="transmembrane region" description="Helical" evidence="9">
    <location>
        <begin position="41"/>
        <end position="64"/>
    </location>
</feature>
<keyword evidence="4 9" id="KW-0812">Transmembrane</keyword>
<dbReference type="SMART" id="SM00382">
    <property type="entry name" value="AAA"/>
    <property type="match status" value="1"/>
</dbReference>
<dbReference type="PROSITE" id="PS50929">
    <property type="entry name" value="ABC_TM1F"/>
    <property type="match status" value="1"/>
</dbReference>
<dbReference type="Proteomes" id="UP000093482">
    <property type="component" value="Unassembled WGS sequence"/>
</dbReference>
<dbReference type="GO" id="GO:0016887">
    <property type="term" value="F:ATP hydrolysis activity"/>
    <property type="evidence" value="ECO:0007669"/>
    <property type="project" value="InterPro"/>
</dbReference>
<evidence type="ECO:0000256" key="6">
    <source>
        <dbReference type="ARBA" id="ARBA00022840"/>
    </source>
</evidence>
<comment type="caution">
    <text evidence="12">The sequence shown here is derived from an EMBL/GenBank/DDBJ whole genome shotgun (WGS) entry which is preliminary data.</text>
</comment>
<dbReference type="InterPro" id="IPR036640">
    <property type="entry name" value="ABC1_TM_sf"/>
</dbReference>
<evidence type="ECO:0000256" key="4">
    <source>
        <dbReference type="ARBA" id="ARBA00022692"/>
    </source>
</evidence>
<organism evidence="12 13">
    <name type="scientific">Caryophanon latum</name>
    <dbReference type="NCBI Taxonomy" id="33977"/>
    <lineage>
        <taxon>Bacteria</taxon>
        <taxon>Bacillati</taxon>
        <taxon>Bacillota</taxon>
        <taxon>Bacilli</taxon>
        <taxon>Bacillales</taxon>
        <taxon>Caryophanaceae</taxon>
        <taxon>Caryophanon</taxon>
    </lineage>
</organism>
<dbReference type="PROSITE" id="PS00211">
    <property type="entry name" value="ABC_TRANSPORTER_1"/>
    <property type="match status" value="1"/>
</dbReference>
<feature type="transmembrane region" description="Helical" evidence="9">
    <location>
        <begin position="184"/>
        <end position="202"/>
    </location>
</feature>
<evidence type="ECO:0000256" key="5">
    <source>
        <dbReference type="ARBA" id="ARBA00022741"/>
    </source>
</evidence>
<dbReference type="AlphaFoldDB" id="A0A1C0YTH8"/>
<feature type="domain" description="ABC transporter" evidence="10">
    <location>
        <begin position="360"/>
        <end position="594"/>
    </location>
</feature>
<evidence type="ECO:0000256" key="2">
    <source>
        <dbReference type="ARBA" id="ARBA00022448"/>
    </source>
</evidence>
<accession>A0A1C0YTH8</accession>
<dbReference type="PROSITE" id="PS50893">
    <property type="entry name" value="ABC_TRANSPORTER_2"/>
    <property type="match status" value="1"/>
</dbReference>
<dbReference type="FunFam" id="1.20.1560.10:FF:000011">
    <property type="entry name" value="Multidrug ABC transporter ATP-binding protein"/>
    <property type="match status" value="1"/>
</dbReference>
<evidence type="ECO:0000256" key="8">
    <source>
        <dbReference type="ARBA" id="ARBA00023136"/>
    </source>
</evidence>
<dbReference type="FunFam" id="3.40.50.300:FF:000287">
    <property type="entry name" value="Multidrug ABC transporter ATP-binding protein"/>
    <property type="match status" value="1"/>
</dbReference>
<dbReference type="CDD" id="cd03254">
    <property type="entry name" value="ABCC_Glucan_exporter_like"/>
    <property type="match status" value="1"/>
</dbReference>
<feature type="transmembrane region" description="Helical" evidence="9">
    <location>
        <begin position="84"/>
        <end position="109"/>
    </location>
</feature>
<proteinExistence type="predicted"/>
<keyword evidence="6 12" id="KW-0067">ATP-binding</keyword>
<keyword evidence="3" id="KW-1003">Cell membrane</keyword>
<evidence type="ECO:0000256" key="7">
    <source>
        <dbReference type="ARBA" id="ARBA00022989"/>
    </source>
</evidence>
<name>A0A1C0YTH8_9BACL</name>
<dbReference type="InterPro" id="IPR039421">
    <property type="entry name" value="Type_1_exporter"/>
</dbReference>
<protein>
    <submittedName>
        <fullName evidence="12">Multidrug ABC transporter ATP-binding protein</fullName>
    </submittedName>
</protein>
<dbReference type="InterPro" id="IPR011527">
    <property type="entry name" value="ABC1_TM_dom"/>
</dbReference>
<keyword evidence="8 9" id="KW-0472">Membrane</keyword>
<sequence>MSVSNTRTGLERQGIGVSIEKPRNQWQTINRLWGYMKKERLAVAIAMITVLLFTLLQLVGPWLIGIIIDDYILVRNVAGAIDMTWILAGTYIGAFVITYIQTLTMIFVAQKTIRRLRQQLFEKLQRLPIPFFDRNQQGDIMSRVTNDIDSLNMALTQSITQILSSILMVVGVAVAMFLMEWRLALVALIIIPLIVYVTKQIIKRSSVNYRARQRDLGQLNGYIEETISGTDIITLFGQEQHVSEEFYAKNEKLRRSALHAETISGMMGPFNNAMNGIGLTLVIGAGAYFILKGYTTVGVLAAFVTYTRQFFRPINQLSNLLNVFQAAIAGAERVFDVLDEDDEPSDKAGAVEAKTFNGHVVFNDVSFAYEPNKAILKHVSFEAKPGDMIALVGPTGSGKTTVMNLLTRFYDVGEGDISIDGRNIHDYTMHSLREHVGIVLQDTYLFKGTIRDNIRFAKLDATDEEVEEAAKVAYAHQFIRHLPDQYDTMITSGGTNLSQGQRQLLAIARAILEDPAILILDEATSNVDTRTEVHIQQGLLNLMKGRTSFVIAHRLKTIEQADQILVLQQGEITERGNHELLMEQRRFYYDMQTKLQQL</sequence>
<dbReference type="Pfam" id="PF00664">
    <property type="entry name" value="ABC_membrane"/>
    <property type="match status" value="1"/>
</dbReference>
<dbReference type="Pfam" id="PF00005">
    <property type="entry name" value="ABC_tran"/>
    <property type="match status" value="1"/>
</dbReference>
<comment type="subcellular location">
    <subcellularLocation>
        <location evidence="1">Cell membrane</location>
        <topology evidence="1">Multi-pass membrane protein</topology>
    </subcellularLocation>
</comment>
<dbReference type="GO" id="GO:0005524">
    <property type="term" value="F:ATP binding"/>
    <property type="evidence" value="ECO:0007669"/>
    <property type="project" value="UniProtKB-KW"/>
</dbReference>
<dbReference type="PANTHER" id="PTHR43394:SF1">
    <property type="entry name" value="ATP-BINDING CASSETTE SUB-FAMILY B MEMBER 10, MITOCHONDRIAL"/>
    <property type="match status" value="1"/>
</dbReference>
<keyword evidence="13" id="KW-1185">Reference proteome</keyword>